<accession>A0ABN1F7W1</accession>
<comment type="caution">
    <text evidence="1">The sequence shown here is derived from an EMBL/GenBank/DDBJ whole genome shotgun (WGS) entry which is preliminary data.</text>
</comment>
<gene>
    <name evidence="1" type="ORF">GCM10009416_23190</name>
</gene>
<evidence type="ECO:0000313" key="2">
    <source>
        <dbReference type="Proteomes" id="UP001501588"/>
    </source>
</evidence>
<sequence length="343" mass="37178">MEIRIGAAVTGAMAPAAAVAILAAVTPAVAEPMLPPPDPRATASFVLENDSLKFLGKETDRWYTSGVRLGWTSGEGSLPGPLGWVDDGLSGLLGPANTRWSVSLGQNFFTPVNKRRREPDPQDRPYAGILYGTIGLDRRSWDTADRFEVQLGVIGPASFARDTQSFVHHAIDDPVPQGWGKQLRNEPVFNVNAERIWRLPVAGTAFGDVDALPAVGAQLGTVRVAASAGARVRFGRGLERDFGTPRIRHTIADAPPLVGEGFGWYVFGGVGGHAVGRDIFLDGNTWRDSRSVDHRPFVAAFELGAAVFWQNIRLSYTQVWRTKEFVSQRDAFAFGSVSLAFSF</sequence>
<keyword evidence="2" id="KW-1185">Reference proteome</keyword>
<organism evidence="1 2">
    <name type="scientific">Craurococcus roseus</name>
    <dbReference type="NCBI Taxonomy" id="77585"/>
    <lineage>
        <taxon>Bacteria</taxon>
        <taxon>Pseudomonadati</taxon>
        <taxon>Pseudomonadota</taxon>
        <taxon>Alphaproteobacteria</taxon>
        <taxon>Acetobacterales</taxon>
        <taxon>Acetobacteraceae</taxon>
        <taxon>Craurococcus</taxon>
    </lineage>
</organism>
<evidence type="ECO:0000313" key="1">
    <source>
        <dbReference type="EMBL" id="GAA0584127.1"/>
    </source>
</evidence>
<proteinExistence type="predicted"/>
<dbReference type="Pfam" id="PF09982">
    <property type="entry name" value="LpxR"/>
    <property type="match status" value="1"/>
</dbReference>
<reference evidence="1 2" key="1">
    <citation type="journal article" date="2019" name="Int. J. Syst. Evol. Microbiol.">
        <title>The Global Catalogue of Microorganisms (GCM) 10K type strain sequencing project: providing services to taxonomists for standard genome sequencing and annotation.</title>
        <authorList>
            <consortium name="The Broad Institute Genomics Platform"/>
            <consortium name="The Broad Institute Genome Sequencing Center for Infectious Disease"/>
            <person name="Wu L."/>
            <person name="Ma J."/>
        </authorList>
    </citation>
    <scope>NUCLEOTIDE SEQUENCE [LARGE SCALE GENOMIC DNA]</scope>
    <source>
        <strain evidence="1 2">JCM 9933</strain>
    </source>
</reference>
<name>A0ABN1F7W1_9PROT</name>
<dbReference type="RefSeq" id="WP_343895456.1">
    <property type="nucleotide sequence ID" value="NZ_BAAAFZ010000028.1"/>
</dbReference>
<dbReference type="InterPro" id="IPR018707">
    <property type="entry name" value="LpxR"/>
</dbReference>
<dbReference type="Gene3D" id="2.40.128.140">
    <property type="entry name" value="Outer membrane protein"/>
    <property type="match status" value="1"/>
</dbReference>
<protein>
    <submittedName>
        <fullName evidence="1">Lipid A deacylase LpxR family protein</fullName>
    </submittedName>
</protein>
<dbReference type="Proteomes" id="UP001501588">
    <property type="component" value="Unassembled WGS sequence"/>
</dbReference>
<dbReference type="EMBL" id="BAAAFZ010000028">
    <property type="protein sequence ID" value="GAA0584127.1"/>
    <property type="molecule type" value="Genomic_DNA"/>
</dbReference>
<dbReference type="InterPro" id="IPR037107">
    <property type="entry name" value="Put_OMP_sf"/>
</dbReference>